<dbReference type="EMBL" id="BOOG01000011">
    <property type="protein sequence ID" value="GIH68857.1"/>
    <property type="molecule type" value="Genomic_DNA"/>
</dbReference>
<dbReference type="Gene3D" id="1.10.45.10">
    <property type="entry name" value="Vanillyl-alcohol Oxidase, Chain A, domain 4"/>
    <property type="match status" value="1"/>
</dbReference>
<gene>
    <name evidence="3" type="ORF">Mth01_11100</name>
</gene>
<comment type="caution">
    <text evidence="3">The sequence shown here is derived from an EMBL/GenBank/DDBJ whole genome shotgun (WGS) entry which is preliminary data.</text>
</comment>
<dbReference type="InterPro" id="IPR016171">
    <property type="entry name" value="Vanillyl_alc_oxidase_C-sub2"/>
</dbReference>
<dbReference type="GO" id="GO:0080049">
    <property type="term" value="F:L-gulono-1,4-lactone dehydrogenase activity"/>
    <property type="evidence" value="ECO:0007669"/>
    <property type="project" value="TreeGrafter"/>
</dbReference>
<dbReference type="AlphaFoldDB" id="A0A8J3R4A8"/>
<dbReference type="Pfam" id="PF04030">
    <property type="entry name" value="ALO"/>
    <property type="match status" value="1"/>
</dbReference>
<protein>
    <submittedName>
        <fullName evidence="3">Oxidoreductase</fullName>
    </submittedName>
</protein>
<evidence type="ECO:0000313" key="4">
    <source>
        <dbReference type="Proteomes" id="UP000610966"/>
    </source>
</evidence>
<dbReference type="InterPro" id="IPR036318">
    <property type="entry name" value="FAD-bd_PCMH-like_sf"/>
</dbReference>
<dbReference type="InterPro" id="IPR006094">
    <property type="entry name" value="Oxid_FAD_bind_N"/>
</dbReference>
<dbReference type="GO" id="GO:0003885">
    <property type="term" value="F:D-arabinono-1,4-lactone oxidase activity"/>
    <property type="evidence" value="ECO:0007669"/>
    <property type="project" value="InterPro"/>
</dbReference>
<dbReference type="SUPFAM" id="SSF56176">
    <property type="entry name" value="FAD-binding/transporter-associated domain-like"/>
    <property type="match status" value="1"/>
</dbReference>
<feature type="domain" description="FAD-binding PCMH-type" evidence="2">
    <location>
        <begin position="10"/>
        <end position="197"/>
    </location>
</feature>
<keyword evidence="4" id="KW-1185">Reference proteome</keyword>
<dbReference type="PANTHER" id="PTHR43762:SF1">
    <property type="entry name" value="D-ARABINONO-1,4-LACTONE OXIDASE"/>
    <property type="match status" value="1"/>
</dbReference>
<evidence type="ECO:0000256" key="1">
    <source>
        <dbReference type="ARBA" id="ARBA00023002"/>
    </source>
</evidence>
<dbReference type="GO" id="GO:0071949">
    <property type="term" value="F:FAD binding"/>
    <property type="evidence" value="ECO:0007669"/>
    <property type="project" value="InterPro"/>
</dbReference>
<accession>A0A8J3R4A8</accession>
<organism evidence="3 4">
    <name type="scientific">Sphaerimonospora thailandensis</name>
    <dbReference type="NCBI Taxonomy" id="795644"/>
    <lineage>
        <taxon>Bacteria</taxon>
        <taxon>Bacillati</taxon>
        <taxon>Actinomycetota</taxon>
        <taxon>Actinomycetes</taxon>
        <taxon>Streptosporangiales</taxon>
        <taxon>Streptosporangiaceae</taxon>
        <taxon>Sphaerimonospora</taxon>
    </lineage>
</organism>
<sequence>MTLLTGWGRTAPTPATLARPRSAAEAAALLTRAGRRGVVARGLGRSYGDAAQNAGGLVLDCTGLDSTGLDCTGLDSTQGDRTGGGPSWRLDPTGLVTASAGVSLHDLMTDLMPKGWFVPVTPGTRYVTVGGAVAADVHGKNHHVDSSFGAHVRSLRLLTADGTIHELTPDDELFWATVGGMGLTGVILEATFRCVPVETSRMVVDVERTRDLDQTLETMAETDHRYRYTVAWIDLLAGGRRMGRSVLTRGDHAAPADLPARMRRDRLAFGPRPRLAAPPWAPGGLLNRATVRAFNAAWYGKAAPAAGKRLIQGIAPFFHPLDGVAGWNRMYGSRGFVQYQFAVPFGAEDTLRRVVARLSGAGVVSFLTVLKRFGRGTPAMLSFPMPGWTLALDIPAAQSGLAGMLTELDEWVAAAGGRIYLAKDSRMSAAMMSATYPRLDEWREIRRRADPDGLFVSDLARRLRLL</sequence>
<dbReference type="InterPro" id="IPR016169">
    <property type="entry name" value="FAD-bd_PCMH_sub2"/>
</dbReference>
<dbReference type="PANTHER" id="PTHR43762">
    <property type="entry name" value="L-GULONOLACTONE OXIDASE"/>
    <property type="match status" value="1"/>
</dbReference>
<dbReference type="RefSeq" id="WP_204012250.1">
    <property type="nucleotide sequence ID" value="NZ_BOOG01000011.1"/>
</dbReference>
<dbReference type="Gene3D" id="3.30.465.10">
    <property type="match status" value="1"/>
</dbReference>
<dbReference type="InterPro" id="IPR007173">
    <property type="entry name" value="ALO_C"/>
</dbReference>
<evidence type="ECO:0000259" key="2">
    <source>
        <dbReference type="PROSITE" id="PS51387"/>
    </source>
</evidence>
<proteinExistence type="predicted"/>
<dbReference type="Pfam" id="PF01565">
    <property type="entry name" value="FAD_binding_4"/>
    <property type="match status" value="1"/>
</dbReference>
<keyword evidence="1" id="KW-0560">Oxidoreductase</keyword>
<dbReference type="GO" id="GO:0016020">
    <property type="term" value="C:membrane"/>
    <property type="evidence" value="ECO:0007669"/>
    <property type="project" value="InterPro"/>
</dbReference>
<dbReference type="InterPro" id="IPR010031">
    <property type="entry name" value="FAD_lactone_oxidase-like"/>
</dbReference>
<dbReference type="InterPro" id="IPR016166">
    <property type="entry name" value="FAD-bd_PCMH"/>
</dbReference>
<evidence type="ECO:0000313" key="3">
    <source>
        <dbReference type="EMBL" id="GIH68857.1"/>
    </source>
</evidence>
<reference evidence="3" key="1">
    <citation type="submission" date="2021-01" db="EMBL/GenBank/DDBJ databases">
        <title>Whole genome shotgun sequence of Sphaerimonospora thailandensis NBRC 107569.</title>
        <authorList>
            <person name="Komaki H."/>
            <person name="Tamura T."/>
        </authorList>
    </citation>
    <scope>NUCLEOTIDE SEQUENCE</scope>
    <source>
        <strain evidence="3">NBRC 107569</strain>
    </source>
</reference>
<name>A0A8J3R4A8_9ACTN</name>
<dbReference type="Proteomes" id="UP000610966">
    <property type="component" value="Unassembled WGS sequence"/>
</dbReference>
<dbReference type="PROSITE" id="PS51387">
    <property type="entry name" value="FAD_PCMH"/>
    <property type="match status" value="1"/>
</dbReference>